<organism evidence="1 3">
    <name type="scientific">Cerrena zonata</name>
    <dbReference type="NCBI Taxonomy" id="2478898"/>
    <lineage>
        <taxon>Eukaryota</taxon>
        <taxon>Fungi</taxon>
        <taxon>Dikarya</taxon>
        <taxon>Basidiomycota</taxon>
        <taxon>Agaricomycotina</taxon>
        <taxon>Agaricomycetes</taxon>
        <taxon>Polyporales</taxon>
        <taxon>Cerrenaceae</taxon>
        <taxon>Cerrena</taxon>
    </lineage>
</organism>
<evidence type="ECO:0000313" key="1">
    <source>
        <dbReference type="EMBL" id="KAK7677435.1"/>
    </source>
</evidence>
<proteinExistence type="predicted"/>
<name>A0AAW0FEF7_9APHY</name>
<dbReference type="Proteomes" id="UP001385951">
    <property type="component" value="Unassembled WGS sequence"/>
</dbReference>
<reference evidence="1 3" key="1">
    <citation type="submission" date="2022-09" db="EMBL/GenBank/DDBJ databases">
        <authorList>
            <person name="Palmer J.M."/>
        </authorList>
    </citation>
    <scope>NUCLEOTIDE SEQUENCE [LARGE SCALE GENOMIC DNA]</scope>
    <source>
        <strain evidence="1 3">DSM 7382</strain>
    </source>
</reference>
<dbReference type="EMBL" id="JASBNA010000009">
    <property type="protein sequence ID" value="KAK7689254.1"/>
    <property type="molecule type" value="Genomic_DNA"/>
</dbReference>
<comment type="caution">
    <text evidence="1">The sequence shown here is derived from an EMBL/GenBank/DDBJ whole genome shotgun (WGS) entry which is preliminary data.</text>
</comment>
<evidence type="ECO:0000313" key="3">
    <source>
        <dbReference type="Proteomes" id="UP001385951"/>
    </source>
</evidence>
<protein>
    <recommendedName>
        <fullName evidence="4">LysR family transcriptional regulator</fullName>
    </recommendedName>
</protein>
<sequence>MPAKLLSQFCFCIEVEQDVPLWLPRKIVVYKEAKLSTRMAKRAEEVVAAAHRS</sequence>
<gene>
    <name evidence="2" type="ORF">QCA50_007945</name>
    <name evidence="1" type="ORF">QCA50_019548</name>
</gene>
<dbReference type="EMBL" id="JASBNA010000088">
    <property type="protein sequence ID" value="KAK7677435.1"/>
    <property type="molecule type" value="Genomic_DNA"/>
</dbReference>
<dbReference type="AlphaFoldDB" id="A0AAW0FEF7"/>
<keyword evidence="3" id="KW-1185">Reference proteome</keyword>
<evidence type="ECO:0008006" key="4">
    <source>
        <dbReference type="Google" id="ProtNLM"/>
    </source>
</evidence>
<accession>A0AAW0FEF7</accession>
<evidence type="ECO:0000313" key="2">
    <source>
        <dbReference type="EMBL" id="KAK7689254.1"/>
    </source>
</evidence>